<comment type="caution">
    <text evidence="11">The sequence shown here is derived from an EMBL/GenBank/DDBJ whole genome shotgun (WGS) entry which is preliminary data.</text>
</comment>
<comment type="catalytic activity">
    <reaction evidence="8">
        <text>adenosine + phosphate = alpha-D-ribose 1-phosphate + adenine</text>
        <dbReference type="Rhea" id="RHEA:27642"/>
        <dbReference type="ChEBI" id="CHEBI:16335"/>
        <dbReference type="ChEBI" id="CHEBI:16708"/>
        <dbReference type="ChEBI" id="CHEBI:43474"/>
        <dbReference type="ChEBI" id="CHEBI:57720"/>
        <dbReference type="EC" id="2.4.2.1"/>
    </reaction>
    <physiologicalReaction direction="left-to-right" evidence="8">
        <dbReference type="Rhea" id="RHEA:27643"/>
    </physiologicalReaction>
</comment>
<accession>A0A1V3IBW6</accession>
<dbReference type="InterPro" id="IPR038371">
    <property type="entry name" value="Cu_polyphenol_OxRdtase_sf"/>
</dbReference>
<keyword evidence="12" id="KW-1185">Reference proteome</keyword>
<dbReference type="CDD" id="cd16833">
    <property type="entry name" value="YfiH"/>
    <property type="match status" value="1"/>
</dbReference>
<dbReference type="InterPro" id="IPR003730">
    <property type="entry name" value="Cu_polyphenol_OxRdtase"/>
</dbReference>
<sequence>MQAIFPTWQVPTHIHAFTTTRTGGVSQTPFDSFNLGDHVGDEKSAVKTNRTLLVEKFHLPHSPLFLNQTHSTKVITLPYSGDNIEADAVYTNQPHQVCAVMTADCLPVLFTNKQGNEVAAAHAGWRGLCDGILEETVKCFHTEPQNIIAWLGPAIGPKAFQVGKEVIEQFMQYDPQAEKAFQPDPAQKGKYLGNLYQIAIQRLNKLGITHILGGEHCTFYEKALFFSYRREGKTGRMASVIWFE</sequence>
<dbReference type="PANTHER" id="PTHR30616">
    <property type="entry name" value="UNCHARACTERIZED PROTEIN YFIH"/>
    <property type="match status" value="1"/>
</dbReference>
<dbReference type="EMBL" id="MLHH01000004">
    <property type="protein sequence ID" value="OOF37322.1"/>
    <property type="molecule type" value="Genomic_DNA"/>
</dbReference>
<organism evidence="11 12">
    <name type="scientific">Rodentibacter heidelbergensis</name>
    <dbReference type="NCBI Taxonomy" id="1908258"/>
    <lineage>
        <taxon>Bacteria</taxon>
        <taxon>Pseudomonadati</taxon>
        <taxon>Pseudomonadota</taxon>
        <taxon>Gammaproteobacteria</taxon>
        <taxon>Pasteurellales</taxon>
        <taxon>Pasteurellaceae</taxon>
        <taxon>Rodentibacter</taxon>
    </lineage>
</organism>
<evidence type="ECO:0000256" key="9">
    <source>
        <dbReference type="ARBA" id="ARBA00049893"/>
    </source>
</evidence>
<dbReference type="STRING" id="1908258.BKK48_01725"/>
<dbReference type="SUPFAM" id="SSF64438">
    <property type="entry name" value="CNF1/YfiH-like putative cysteine hydrolases"/>
    <property type="match status" value="1"/>
</dbReference>
<proteinExistence type="inferred from homology"/>
<dbReference type="Gene3D" id="3.60.140.10">
    <property type="entry name" value="CNF1/YfiH-like putative cysteine hydrolases"/>
    <property type="match status" value="1"/>
</dbReference>
<evidence type="ECO:0000313" key="11">
    <source>
        <dbReference type="EMBL" id="OOF37322.1"/>
    </source>
</evidence>
<dbReference type="GO" id="GO:0016787">
    <property type="term" value="F:hydrolase activity"/>
    <property type="evidence" value="ECO:0007669"/>
    <property type="project" value="UniProtKB-KW"/>
</dbReference>
<reference evidence="11 12" key="1">
    <citation type="submission" date="2016-10" db="EMBL/GenBank/DDBJ databases">
        <title>Rodentibacter gen. nov. and new species.</title>
        <authorList>
            <person name="Christensen H."/>
        </authorList>
    </citation>
    <scope>NUCLEOTIDE SEQUENCE [LARGE SCALE GENOMIC DNA]</scope>
    <source>
        <strain evidence="11 12">Ac69</strain>
    </source>
</reference>
<evidence type="ECO:0000256" key="10">
    <source>
        <dbReference type="RuleBase" id="RU361274"/>
    </source>
</evidence>
<evidence type="ECO:0000256" key="2">
    <source>
        <dbReference type="ARBA" id="ARBA00007353"/>
    </source>
</evidence>
<dbReference type="OrthoDB" id="4279at2"/>
<dbReference type="AlphaFoldDB" id="A0A1V3IBW6"/>
<dbReference type="GO" id="GO:0005507">
    <property type="term" value="F:copper ion binding"/>
    <property type="evidence" value="ECO:0007669"/>
    <property type="project" value="TreeGrafter"/>
</dbReference>
<evidence type="ECO:0000256" key="6">
    <source>
        <dbReference type="ARBA" id="ARBA00022833"/>
    </source>
</evidence>
<dbReference type="InterPro" id="IPR011324">
    <property type="entry name" value="Cytotoxic_necrot_fac-like_cat"/>
</dbReference>
<comment type="catalytic activity">
    <reaction evidence="7">
        <text>adenosine + H2O + H(+) = inosine + NH4(+)</text>
        <dbReference type="Rhea" id="RHEA:24408"/>
        <dbReference type="ChEBI" id="CHEBI:15377"/>
        <dbReference type="ChEBI" id="CHEBI:15378"/>
        <dbReference type="ChEBI" id="CHEBI:16335"/>
        <dbReference type="ChEBI" id="CHEBI:17596"/>
        <dbReference type="ChEBI" id="CHEBI:28938"/>
        <dbReference type="EC" id="3.5.4.4"/>
    </reaction>
    <physiologicalReaction direction="left-to-right" evidence="7">
        <dbReference type="Rhea" id="RHEA:24409"/>
    </physiologicalReaction>
</comment>
<keyword evidence="6" id="KW-0862">Zinc</keyword>
<dbReference type="Pfam" id="PF02578">
    <property type="entry name" value="Cu-oxidase_4"/>
    <property type="match status" value="1"/>
</dbReference>
<evidence type="ECO:0000256" key="1">
    <source>
        <dbReference type="ARBA" id="ARBA00000553"/>
    </source>
</evidence>
<dbReference type="GO" id="GO:0017061">
    <property type="term" value="F:S-methyl-5-thioadenosine phosphorylase activity"/>
    <property type="evidence" value="ECO:0007669"/>
    <property type="project" value="UniProtKB-EC"/>
</dbReference>
<comment type="catalytic activity">
    <reaction evidence="9">
        <text>S-methyl-5'-thioadenosine + phosphate = 5-(methylsulfanyl)-alpha-D-ribose 1-phosphate + adenine</text>
        <dbReference type="Rhea" id="RHEA:11852"/>
        <dbReference type="ChEBI" id="CHEBI:16708"/>
        <dbReference type="ChEBI" id="CHEBI:17509"/>
        <dbReference type="ChEBI" id="CHEBI:43474"/>
        <dbReference type="ChEBI" id="CHEBI:58533"/>
        <dbReference type="EC" id="2.4.2.28"/>
    </reaction>
    <physiologicalReaction direction="left-to-right" evidence="9">
        <dbReference type="Rhea" id="RHEA:11853"/>
    </physiologicalReaction>
</comment>
<evidence type="ECO:0000256" key="4">
    <source>
        <dbReference type="ARBA" id="ARBA00022723"/>
    </source>
</evidence>
<comment type="similarity">
    <text evidence="2 10">Belongs to the purine nucleoside phosphorylase YfiH/LACC1 family.</text>
</comment>
<keyword evidence="5" id="KW-0378">Hydrolase</keyword>
<evidence type="ECO:0000256" key="7">
    <source>
        <dbReference type="ARBA" id="ARBA00047989"/>
    </source>
</evidence>
<dbReference type="PANTHER" id="PTHR30616:SF2">
    <property type="entry name" value="PURINE NUCLEOSIDE PHOSPHORYLASE LACC1"/>
    <property type="match status" value="1"/>
</dbReference>
<dbReference type="NCBIfam" id="TIGR00726">
    <property type="entry name" value="peptidoglycan editing factor PgeF"/>
    <property type="match status" value="1"/>
</dbReference>
<keyword evidence="3" id="KW-0808">Transferase</keyword>
<name>A0A1V3IBW6_9PAST</name>
<gene>
    <name evidence="11" type="ORF">BKK48_01725</name>
</gene>
<evidence type="ECO:0000313" key="12">
    <source>
        <dbReference type="Proteomes" id="UP000189437"/>
    </source>
</evidence>
<evidence type="ECO:0000256" key="8">
    <source>
        <dbReference type="ARBA" id="ARBA00048968"/>
    </source>
</evidence>
<keyword evidence="4" id="KW-0479">Metal-binding</keyword>
<dbReference type="RefSeq" id="WP_077426504.1">
    <property type="nucleotide sequence ID" value="NZ_MLHH01000004.1"/>
</dbReference>
<comment type="catalytic activity">
    <reaction evidence="1">
        <text>inosine + phosphate = alpha-D-ribose 1-phosphate + hypoxanthine</text>
        <dbReference type="Rhea" id="RHEA:27646"/>
        <dbReference type="ChEBI" id="CHEBI:17368"/>
        <dbReference type="ChEBI" id="CHEBI:17596"/>
        <dbReference type="ChEBI" id="CHEBI:43474"/>
        <dbReference type="ChEBI" id="CHEBI:57720"/>
        <dbReference type="EC" id="2.4.2.1"/>
    </reaction>
    <physiologicalReaction direction="left-to-right" evidence="1">
        <dbReference type="Rhea" id="RHEA:27647"/>
    </physiologicalReaction>
</comment>
<protein>
    <recommendedName>
        <fullName evidence="10">Purine nucleoside phosphorylase</fullName>
    </recommendedName>
</protein>
<dbReference type="Proteomes" id="UP000189437">
    <property type="component" value="Unassembled WGS sequence"/>
</dbReference>
<evidence type="ECO:0000256" key="3">
    <source>
        <dbReference type="ARBA" id="ARBA00022679"/>
    </source>
</evidence>
<evidence type="ECO:0000256" key="5">
    <source>
        <dbReference type="ARBA" id="ARBA00022801"/>
    </source>
</evidence>